<proteinExistence type="predicted"/>
<feature type="transmembrane region" description="Helical" evidence="1">
    <location>
        <begin position="188"/>
        <end position="211"/>
    </location>
</feature>
<comment type="caution">
    <text evidence="2">The sequence shown here is derived from an EMBL/GenBank/DDBJ whole genome shotgun (WGS) entry which is preliminary data.</text>
</comment>
<accession>A0ABP6TBL2</accession>
<evidence type="ECO:0000313" key="2">
    <source>
        <dbReference type="EMBL" id="GAA3398366.1"/>
    </source>
</evidence>
<feature type="transmembrane region" description="Helical" evidence="1">
    <location>
        <begin position="127"/>
        <end position="150"/>
    </location>
</feature>
<keyword evidence="1" id="KW-1133">Transmembrane helix</keyword>
<keyword evidence="3" id="KW-1185">Reference proteome</keyword>
<sequence>MSGLIWLTWRQQRSIVLAGLAVIAGIALAGLLETRRSIDVGAASNTRLIAAFLPAALGVFWGVPLLARPLENHTADLIWTQTVSRLRWFTAALVGLGLATLGVALAVRAILSSVLADRFDAHYTHDVVSVAAIGYTYFAVALGMFAGAVIGRVEPAMAVTLLVYAVARFAGGEVRWRLVDWRDWNGVGWIELGCYGGAAALLVVGTFVVLARRGTAA</sequence>
<gene>
    <name evidence="2" type="ORF">GCM10020369_81680</name>
</gene>
<keyword evidence="1" id="KW-0812">Transmembrane</keyword>
<feature type="transmembrane region" description="Helical" evidence="1">
    <location>
        <begin position="88"/>
        <end position="107"/>
    </location>
</feature>
<keyword evidence="1" id="KW-0472">Membrane</keyword>
<dbReference type="EMBL" id="BAAAYN010000082">
    <property type="protein sequence ID" value="GAA3398366.1"/>
    <property type="molecule type" value="Genomic_DNA"/>
</dbReference>
<name>A0ABP6TBL2_9ACTN</name>
<evidence type="ECO:0000256" key="1">
    <source>
        <dbReference type="SAM" id="Phobius"/>
    </source>
</evidence>
<dbReference type="Proteomes" id="UP001501676">
    <property type="component" value="Unassembled WGS sequence"/>
</dbReference>
<reference evidence="3" key="1">
    <citation type="journal article" date="2019" name="Int. J. Syst. Evol. Microbiol.">
        <title>The Global Catalogue of Microorganisms (GCM) 10K type strain sequencing project: providing services to taxonomists for standard genome sequencing and annotation.</title>
        <authorList>
            <consortium name="The Broad Institute Genomics Platform"/>
            <consortium name="The Broad Institute Genome Sequencing Center for Infectious Disease"/>
            <person name="Wu L."/>
            <person name="Ma J."/>
        </authorList>
    </citation>
    <scope>NUCLEOTIDE SEQUENCE [LARGE SCALE GENOMIC DNA]</scope>
    <source>
        <strain evidence="3">JCM 9458</strain>
    </source>
</reference>
<protein>
    <recommendedName>
        <fullName evidence="4">ABC transporter permease</fullName>
    </recommendedName>
</protein>
<evidence type="ECO:0000313" key="3">
    <source>
        <dbReference type="Proteomes" id="UP001501676"/>
    </source>
</evidence>
<organism evidence="2 3">
    <name type="scientific">Cryptosporangium minutisporangium</name>
    <dbReference type="NCBI Taxonomy" id="113569"/>
    <lineage>
        <taxon>Bacteria</taxon>
        <taxon>Bacillati</taxon>
        <taxon>Actinomycetota</taxon>
        <taxon>Actinomycetes</taxon>
        <taxon>Cryptosporangiales</taxon>
        <taxon>Cryptosporangiaceae</taxon>
        <taxon>Cryptosporangium</taxon>
    </lineage>
</organism>
<feature type="transmembrane region" description="Helical" evidence="1">
    <location>
        <begin position="15"/>
        <end position="32"/>
    </location>
</feature>
<evidence type="ECO:0008006" key="4">
    <source>
        <dbReference type="Google" id="ProtNLM"/>
    </source>
</evidence>
<feature type="transmembrane region" description="Helical" evidence="1">
    <location>
        <begin position="48"/>
        <end position="67"/>
    </location>
</feature>
<dbReference type="RefSeq" id="WP_345733720.1">
    <property type="nucleotide sequence ID" value="NZ_BAAAYN010000082.1"/>
</dbReference>